<keyword evidence="5" id="KW-1185">Reference proteome</keyword>
<reference evidence="4 5" key="1">
    <citation type="journal article" date="2018" name="Plant J.">
        <title>Genome sequences of Chlorella sorokiniana UTEX 1602 and Micractinium conductrix SAG 241.80: implications to maltose excretion by a green alga.</title>
        <authorList>
            <person name="Arriola M.B."/>
            <person name="Velmurugan N."/>
            <person name="Zhang Y."/>
            <person name="Plunkett M.H."/>
            <person name="Hondzo H."/>
            <person name="Barney B.M."/>
        </authorList>
    </citation>
    <scope>NUCLEOTIDE SEQUENCE [LARGE SCALE GENOMIC DNA]</scope>
    <source>
        <strain evidence="5">UTEX 1602</strain>
    </source>
</reference>
<dbReference type="PROSITE" id="PS00108">
    <property type="entry name" value="PROTEIN_KINASE_ST"/>
    <property type="match status" value="1"/>
</dbReference>
<accession>A0A2P6TQU6</accession>
<feature type="region of interest" description="Disordered" evidence="1">
    <location>
        <begin position="479"/>
        <end position="499"/>
    </location>
</feature>
<feature type="region of interest" description="Disordered" evidence="1">
    <location>
        <begin position="419"/>
        <end position="439"/>
    </location>
</feature>
<dbReference type="OrthoDB" id="540454at2759"/>
<feature type="compositionally biased region" description="Polar residues" evidence="1">
    <location>
        <begin position="488"/>
        <end position="498"/>
    </location>
</feature>
<feature type="transmembrane region" description="Helical" evidence="2">
    <location>
        <begin position="446"/>
        <end position="468"/>
    </location>
</feature>
<sequence length="883" mass="90920">MSNRNTVIELLQNVALSPSEFEGLVLPFNLSNGKTVTLRGGGGLRSLDFGNGSSGTPLVLLSLQPGSTLVLDSLNVSGTASPREGKAQLATSIELLPVWPTIDAAPGAAVNISDSSILMYPNIICSPEQVAATVQNLNAVAGRPGLVVADGLTGRFGELALQLPVVDASNAPVGTIAYSLDSTNITCVPASAGAGSPPSPPSPPEPAPVLVGSGPELLVALQQAAAAQGPGSSVVQLAGNITLTPADAANLTLPLTIGPNRTLELRGGTGSTLPSLDFGGITELLFMSGGSRIVVQGLNITGVPHANVLAANLQDPSSAPTVKAPMRAEAFHLYPTINGAPGFEADVRDLNLLLSPSKQCSQEQVANQAAFLQQQTGNLSAAWAEGLTLHVVANTANLPVLNATTGQQAGTMLLRSKGTNSTCTRAAGPSSDAAAAESDSGGTPGWVWAIVGVAAAAGVAAVAGGLLWRRRRSRLAQQAGSDVEAQEGQLSKQHTSDGSCKEVIAGQHASDQTNSGPQGSSDGLLSSGGDGAADNLWKARVGFIEGLALGGVIGGGAQGKVYKGRWRGTLVACKVIPSTVAPGSRVNLSHEPLLSMSLAHPNICQSFKACVVQVLPDAGGPEGCGVVASSSSAGTSPVRDSSAKIVASLTDRNALVKVMDPAAVLEPGMYEAWIVSEYADRGSLADALRGGLLEGQDGRDMGATLLCLLDVARGLEFLHSCNIVHGDVKPQNVLIKTENRDRRGYVCKLADFGLSHLLGEEQTHVQTASWGTVSHAAPELLREGRLTKKADIYSFALLMYPCLTGRPAFEGVQAMRVIHLVTAEQFRLPVPDDVPLPLADLMRQCWAESPTDRPDASQVVQALAKQGAALSRKGAVQQTERSV</sequence>
<feature type="domain" description="Protein kinase" evidence="3">
    <location>
        <begin position="547"/>
        <end position="870"/>
    </location>
</feature>
<feature type="compositionally biased region" description="Low complexity" evidence="1">
    <location>
        <begin position="426"/>
        <end position="439"/>
    </location>
</feature>
<dbReference type="SUPFAM" id="SSF56112">
    <property type="entry name" value="Protein kinase-like (PK-like)"/>
    <property type="match status" value="1"/>
</dbReference>
<evidence type="ECO:0000256" key="2">
    <source>
        <dbReference type="SAM" id="Phobius"/>
    </source>
</evidence>
<dbReference type="EMBL" id="LHPG02000008">
    <property type="protein sequence ID" value="PRW56437.1"/>
    <property type="molecule type" value="Genomic_DNA"/>
</dbReference>
<dbReference type="InterPro" id="IPR011009">
    <property type="entry name" value="Kinase-like_dom_sf"/>
</dbReference>
<dbReference type="InterPro" id="IPR008271">
    <property type="entry name" value="Ser/Thr_kinase_AS"/>
</dbReference>
<feature type="compositionally biased region" description="Pro residues" evidence="1">
    <location>
        <begin position="197"/>
        <end position="207"/>
    </location>
</feature>
<dbReference type="PROSITE" id="PS50011">
    <property type="entry name" value="PROTEIN_KINASE_DOM"/>
    <property type="match status" value="1"/>
</dbReference>
<dbReference type="SMART" id="SM00220">
    <property type="entry name" value="S_TKc"/>
    <property type="match status" value="1"/>
</dbReference>
<evidence type="ECO:0000313" key="4">
    <source>
        <dbReference type="EMBL" id="PRW56437.1"/>
    </source>
</evidence>
<proteinExistence type="predicted"/>
<gene>
    <name evidence="4" type="ORF">C2E21_4682</name>
</gene>
<keyword evidence="4" id="KW-0418">Kinase</keyword>
<dbReference type="GO" id="GO:0004674">
    <property type="term" value="F:protein serine/threonine kinase activity"/>
    <property type="evidence" value="ECO:0007669"/>
    <property type="project" value="TreeGrafter"/>
</dbReference>
<evidence type="ECO:0000313" key="5">
    <source>
        <dbReference type="Proteomes" id="UP000239899"/>
    </source>
</evidence>
<evidence type="ECO:0000256" key="1">
    <source>
        <dbReference type="SAM" id="MobiDB-lite"/>
    </source>
</evidence>
<keyword evidence="2" id="KW-1133">Transmembrane helix</keyword>
<dbReference type="InterPro" id="IPR051681">
    <property type="entry name" value="Ser/Thr_Kinases-Pseudokinases"/>
</dbReference>
<dbReference type="Pfam" id="PF07714">
    <property type="entry name" value="PK_Tyr_Ser-Thr"/>
    <property type="match status" value="1"/>
</dbReference>
<organism evidence="4 5">
    <name type="scientific">Chlorella sorokiniana</name>
    <name type="common">Freshwater green alga</name>
    <dbReference type="NCBI Taxonomy" id="3076"/>
    <lineage>
        <taxon>Eukaryota</taxon>
        <taxon>Viridiplantae</taxon>
        <taxon>Chlorophyta</taxon>
        <taxon>core chlorophytes</taxon>
        <taxon>Trebouxiophyceae</taxon>
        <taxon>Chlorellales</taxon>
        <taxon>Chlorellaceae</taxon>
        <taxon>Chlorella clade</taxon>
        <taxon>Chlorella</taxon>
    </lineage>
</organism>
<keyword evidence="2" id="KW-0472">Membrane</keyword>
<dbReference type="Proteomes" id="UP000239899">
    <property type="component" value="Unassembled WGS sequence"/>
</dbReference>
<feature type="region of interest" description="Disordered" evidence="1">
    <location>
        <begin position="191"/>
        <end position="210"/>
    </location>
</feature>
<dbReference type="AlphaFoldDB" id="A0A2P6TQU6"/>
<dbReference type="GO" id="GO:0005524">
    <property type="term" value="F:ATP binding"/>
    <property type="evidence" value="ECO:0007669"/>
    <property type="project" value="InterPro"/>
</dbReference>
<keyword evidence="4" id="KW-0808">Transferase</keyword>
<feature type="compositionally biased region" description="Polar residues" evidence="1">
    <location>
        <begin position="509"/>
        <end position="518"/>
    </location>
</feature>
<keyword evidence="2" id="KW-0812">Transmembrane</keyword>
<feature type="region of interest" description="Disordered" evidence="1">
    <location>
        <begin position="508"/>
        <end position="527"/>
    </location>
</feature>
<dbReference type="Gene3D" id="1.10.510.10">
    <property type="entry name" value="Transferase(Phosphotransferase) domain 1"/>
    <property type="match status" value="1"/>
</dbReference>
<dbReference type="Gene3D" id="3.30.200.20">
    <property type="entry name" value="Phosphorylase Kinase, domain 1"/>
    <property type="match status" value="1"/>
</dbReference>
<dbReference type="PANTHER" id="PTHR44329">
    <property type="entry name" value="SERINE/THREONINE-PROTEIN KINASE TNNI3K-RELATED"/>
    <property type="match status" value="1"/>
</dbReference>
<dbReference type="InterPro" id="IPR001245">
    <property type="entry name" value="Ser-Thr/Tyr_kinase_cat_dom"/>
</dbReference>
<name>A0A2P6TQU6_CHLSO</name>
<comment type="caution">
    <text evidence="4">The sequence shown here is derived from an EMBL/GenBank/DDBJ whole genome shotgun (WGS) entry which is preliminary data.</text>
</comment>
<dbReference type="InterPro" id="IPR000719">
    <property type="entry name" value="Prot_kinase_dom"/>
</dbReference>
<dbReference type="STRING" id="3076.A0A2P6TQU6"/>
<evidence type="ECO:0000259" key="3">
    <source>
        <dbReference type="PROSITE" id="PS50011"/>
    </source>
</evidence>
<protein>
    <submittedName>
        <fullName evidence="4">Kinase</fullName>
    </submittedName>
</protein>